<dbReference type="GO" id="GO:0003677">
    <property type="term" value="F:DNA binding"/>
    <property type="evidence" value="ECO:0007669"/>
    <property type="project" value="UniProtKB-KW"/>
</dbReference>
<dbReference type="InterPro" id="IPR000212">
    <property type="entry name" value="DNA_helicase_UvrD/REP"/>
</dbReference>
<evidence type="ECO:0000256" key="1">
    <source>
        <dbReference type="ARBA" id="ARBA00009922"/>
    </source>
</evidence>
<feature type="binding site" evidence="12">
    <location>
        <begin position="36"/>
        <end position="43"/>
    </location>
    <ligand>
        <name>ATP</name>
        <dbReference type="ChEBI" id="CHEBI:30616"/>
    </ligand>
</feature>
<evidence type="ECO:0000313" key="16">
    <source>
        <dbReference type="Proteomes" id="UP000075411"/>
    </source>
</evidence>
<feature type="domain" description="UvrD-like helicase ATP-binding" evidence="13">
    <location>
        <begin position="15"/>
        <end position="316"/>
    </location>
</feature>
<dbReference type="InterPro" id="IPR013986">
    <property type="entry name" value="DExx_box_DNA_helicase_dom_sf"/>
</dbReference>
<feature type="domain" description="UvrD-like helicase C-terminal" evidence="14">
    <location>
        <begin position="317"/>
        <end position="583"/>
    </location>
</feature>
<dbReference type="Pfam" id="PF13361">
    <property type="entry name" value="UvrD_C"/>
    <property type="match status" value="1"/>
</dbReference>
<organism evidence="15 16">
    <name type="scientific">Acetobacter tropicalis</name>
    <dbReference type="NCBI Taxonomy" id="104102"/>
    <lineage>
        <taxon>Bacteria</taxon>
        <taxon>Pseudomonadati</taxon>
        <taxon>Pseudomonadota</taxon>
        <taxon>Alphaproteobacteria</taxon>
        <taxon>Acetobacterales</taxon>
        <taxon>Acetobacteraceae</taxon>
        <taxon>Acetobacter</taxon>
    </lineage>
</organism>
<dbReference type="PANTHER" id="PTHR11070:SF2">
    <property type="entry name" value="ATP-DEPENDENT DNA HELICASE SRS2"/>
    <property type="match status" value="1"/>
</dbReference>
<dbReference type="GO" id="GO:0005524">
    <property type="term" value="F:ATP binding"/>
    <property type="evidence" value="ECO:0007669"/>
    <property type="project" value="UniProtKB-UniRule"/>
</dbReference>
<dbReference type="GO" id="GO:0016887">
    <property type="term" value="F:ATP hydrolysis activity"/>
    <property type="evidence" value="ECO:0007669"/>
    <property type="project" value="RHEA"/>
</dbReference>
<comment type="similarity">
    <text evidence="1">Belongs to the helicase family. UvrD subfamily.</text>
</comment>
<dbReference type="PROSITE" id="PS51217">
    <property type="entry name" value="UVRD_HELICASE_CTER"/>
    <property type="match status" value="1"/>
</dbReference>
<dbReference type="Gene3D" id="1.10.10.160">
    <property type="match status" value="1"/>
</dbReference>
<evidence type="ECO:0000256" key="10">
    <source>
        <dbReference type="ARBA" id="ARBA00034923"/>
    </source>
</evidence>
<evidence type="ECO:0000256" key="6">
    <source>
        <dbReference type="ARBA" id="ARBA00023125"/>
    </source>
</evidence>
<gene>
    <name evidence="15" type="ORF">AD947_02255</name>
</gene>
<keyword evidence="4 12" id="KW-0347">Helicase</keyword>
<reference evidence="15 16" key="1">
    <citation type="submission" date="2015-06" db="EMBL/GenBank/DDBJ databases">
        <title>Improved classification and identification of acetic acid bacteria using matrix-assisted laser desorption/ionization time-of-flight mass spectrometry; Gluconobacter nephelii and Gluconobacter uchimurae are later heterotypic synonyms of Gluconobacter japonicus and Gluconobacter oxydans, respectively.</title>
        <authorList>
            <person name="Li L."/>
            <person name="Cleenwerck I."/>
            <person name="De Vuyst L."/>
            <person name="Vandamme P."/>
        </authorList>
    </citation>
    <scope>NUCLEOTIDE SEQUENCE [LARGE SCALE GENOMIC DNA]</scope>
    <source>
        <strain evidence="15 16">LMG 1663</strain>
    </source>
</reference>
<dbReference type="Proteomes" id="UP000075411">
    <property type="component" value="Unassembled WGS sequence"/>
</dbReference>
<dbReference type="InterPro" id="IPR027417">
    <property type="entry name" value="P-loop_NTPase"/>
</dbReference>
<dbReference type="CDD" id="cd17932">
    <property type="entry name" value="DEXQc_UvrD"/>
    <property type="match status" value="1"/>
</dbReference>
<keyword evidence="7" id="KW-0413">Isomerase</keyword>
<dbReference type="InterPro" id="IPR014016">
    <property type="entry name" value="UvrD-like_ATP-bd"/>
</dbReference>
<evidence type="ECO:0000256" key="2">
    <source>
        <dbReference type="ARBA" id="ARBA00022741"/>
    </source>
</evidence>
<dbReference type="PATRIC" id="fig|104102.12.peg.2885"/>
<dbReference type="EC" id="5.6.2.4" evidence="9"/>
<sequence length="683" mass="75777">METRFPSPAVADDGLAGLTPAQREAAGQAGAVVVLAGAGTGKTRTLVAGIVDRIVRRGMAPHRILAVTFTNKAAAEMKSRIATALGAERAPYWVGTFHAHGRRQLRTDPDIAGLRPGFDICDAEDSRRIVRRLLEKARDAGIMEDDDGETFRRRVKSIATRIAMLKEDMILPEQAIISTEGLIASRKLADPDDIMAWRDAAALYPAYQAMLREANMADFTDLLLWPTVTMLRDETYRQDWAARFDAVLADEFQDVNRLQFLWLRALARDHGELFVVGDDAQSIYGWRGANVAIIRNFLREFPDGRMIALEENFRSTGHILAAANAVIAGDSSRLEKTLYTASGEGAPLEIVSWTGSLEEAQGIAAEIGRRAAEGVPYEEMAILYRYNFLSRIVEEQLLRSKIPYELVNDTAFWQRAIIRDALALLRLSCCPDERQSDDAFRRVVNQPARGVGAKTLARLEQLADEEAVSLFRAAEMSVARANGKAARRLQAFLALVRSVGQSEDPSLSERIGRLVEESGYADMHRAAGEEGRAALENLHELRELARDFTVVEDLFDHAALGSAKHGEDALGRVKLMTIHGSKGLEFGHVFLLGWEDTLFPSRANPDQDEERRLAYVALTRGRRRVAISWCAWRNGRPAGANSFIDEIPAQAKRDGWAREVRRNPRFVKRQAGSLADQIAAMGF</sequence>
<dbReference type="OrthoDB" id="9810135at2"/>
<evidence type="ECO:0000256" key="7">
    <source>
        <dbReference type="ARBA" id="ARBA00023235"/>
    </source>
</evidence>
<keyword evidence="2 12" id="KW-0547">Nucleotide-binding</keyword>
<dbReference type="PANTHER" id="PTHR11070">
    <property type="entry name" value="UVRD / RECB / PCRA DNA HELICASE FAMILY MEMBER"/>
    <property type="match status" value="1"/>
</dbReference>
<comment type="catalytic activity">
    <reaction evidence="8">
        <text>Couples ATP hydrolysis with the unwinding of duplex DNA by translocating in the 3'-5' direction.</text>
        <dbReference type="EC" id="5.6.2.4"/>
    </reaction>
</comment>
<dbReference type="AlphaFoldDB" id="A0A149U4U7"/>
<dbReference type="SUPFAM" id="SSF52540">
    <property type="entry name" value="P-loop containing nucleoside triphosphate hydrolases"/>
    <property type="match status" value="1"/>
</dbReference>
<evidence type="ECO:0000259" key="13">
    <source>
        <dbReference type="PROSITE" id="PS51198"/>
    </source>
</evidence>
<dbReference type="GO" id="GO:0043138">
    <property type="term" value="F:3'-5' DNA helicase activity"/>
    <property type="evidence" value="ECO:0007669"/>
    <property type="project" value="UniProtKB-EC"/>
</dbReference>
<proteinExistence type="inferred from homology"/>
<evidence type="ECO:0000256" key="9">
    <source>
        <dbReference type="ARBA" id="ARBA00034808"/>
    </source>
</evidence>
<evidence type="ECO:0000313" key="15">
    <source>
        <dbReference type="EMBL" id="KXV60461.1"/>
    </source>
</evidence>
<evidence type="ECO:0000256" key="4">
    <source>
        <dbReference type="ARBA" id="ARBA00022806"/>
    </source>
</evidence>
<dbReference type="GO" id="GO:0000725">
    <property type="term" value="P:recombinational repair"/>
    <property type="evidence" value="ECO:0007669"/>
    <property type="project" value="TreeGrafter"/>
</dbReference>
<dbReference type="EMBL" id="LHZT01000090">
    <property type="protein sequence ID" value="KXV60461.1"/>
    <property type="molecule type" value="Genomic_DNA"/>
</dbReference>
<dbReference type="Pfam" id="PF00580">
    <property type="entry name" value="UvrD-helicase"/>
    <property type="match status" value="1"/>
</dbReference>
<keyword evidence="5 12" id="KW-0067">ATP-binding</keyword>
<dbReference type="Gene3D" id="1.10.486.10">
    <property type="entry name" value="PCRA, domain 4"/>
    <property type="match status" value="1"/>
</dbReference>
<evidence type="ECO:0000256" key="5">
    <source>
        <dbReference type="ARBA" id="ARBA00022840"/>
    </source>
</evidence>
<evidence type="ECO:0000256" key="12">
    <source>
        <dbReference type="PROSITE-ProRule" id="PRU00560"/>
    </source>
</evidence>
<keyword evidence="6" id="KW-0238">DNA-binding</keyword>
<dbReference type="InterPro" id="IPR014017">
    <property type="entry name" value="DNA_helicase_UvrD-like_C"/>
</dbReference>
<accession>A0A149U4U7</accession>
<name>A0A149U4U7_9PROT</name>
<comment type="catalytic activity">
    <reaction evidence="11">
        <text>ATP + H2O = ADP + phosphate + H(+)</text>
        <dbReference type="Rhea" id="RHEA:13065"/>
        <dbReference type="ChEBI" id="CHEBI:15377"/>
        <dbReference type="ChEBI" id="CHEBI:15378"/>
        <dbReference type="ChEBI" id="CHEBI:30616"/>
        <dbReference type="ChEBI" id="CHEBI:43474"/>
        <dbReference type="ChEBI" id="CHEBI:456216"/>
        <dbReference type="EC" id="5.6.2.4"/>
    </reaction>
</comment>
<dbReference type="PROSITE" id="PS51198">
    <property type="entry name" value="UVRD_HELICASE_ATP_BIND"/>
    <property type="match status" value="1"/>
</dbReference>
<comment type="caution">
    <text evidence="15">The sequence shown here is derived from an EMBL/GenBank/DDBJ whole genome shotgun (WGS) entry which is preliminary data.</text>
</comment>
<dbReference type="Gene3D" id="3.40.50.300">
    <property type="entry name" value="P-loop containing nucleotide triphosphate hydrolases"/>
    <property type="match status" value="2"/>
</dbReference>
<keyword evidence="3 12" id="KW-0378">Hydrolase</keyword>
<dbReference type="RefSeq" id="WP_061487355.1">
    <property type="nucleotide sequence ID" value="NZ_LHZT01000090.1"/>
</dbReference>
<evidence type="ECO:0000259" key="14">
    <source>
        <dbReference type="PROSITE" id="PS51217"/>
    </source>
</evidence>
<protein>
    <recommendedName>
        <fullName evidence="9">DNA 3'-5' helicase</fullName>
        <ecNumber evidence="9">5.6.2.4</ecNumber>
    </recommendedName>
    <alternativeName>
        <fullName evidence="10">DNA 3'-5' helicase II</fullName>
    </alternativeName>
</protein>
<evidence type="ECO:0000256" key="11">
    <source>
        <dbReference type="ARBA" id="ARBA00048988"/>
    </source>
</evidence>
<evidence type="ECO:0000256" key="3">
    <source>
        <dbReference type="ARBA" id="ARBA00022801"/>
    </source>
</evidence>
<evidence type="ECO:0000256" key="8">
    <source>
        <dbReference type="ARBA" id="ARBA00034617"/>
    </source>
</evidence>